<dbReference type="EMBL" id="CP064781">
    <property type="protein sequence ID" value="QRJ63176.1"/>
    <property type="molecule type" value="Genomic_DNA"/>
</dbReference>
<evidence type="ECO:0000256" key="1">
    <source>
        <dbReference type="SAM" id="MobiDB-lite"/>
    </source>
</evidence>
<evidence type="ECO:0000313" key="3">
    <source>
        <dbReference type="Proteomes" id="UP000663444"/>
    </source>
</evidence>
<reference evidence="2" key="1">
    <citation type="submission" date="2020-11" db="EMBL/GenBank/DDBJ databases">
        <title>Azospira restricta DSM 18626 genome sequence.</title>
        <authorList>
            <person name="Moe W.M."/>
        </authorList>
    </citation>
    <scope>NUCLEOTIDE SEQUENCE</scope>
    <source>
        <strain evidence="2">DSM 18626</strain>
    </source>
</reference>
<feature type="region of interest" description="Disordered" evidence="1">
    <location>
        <begin position="1"/>
        <end position="29"/>
    </location>
</feature>
<feature type="compositionally biased region" description="Basic and acidic residues" evidence="1">
    <location>
        <begin position="1"/>
        <end position="20"/>
    </location>
</feature>
<accession>A0A974SML1</accession>
<organism evidence="2 3">
    <name type="scientific">Azospira restricta</name>
    <dbReference type="NCBI Taxonomy" id="404405"/>
    <lineage>
        <taxon>Bacteria</taxon>
        <taxon>Pseudomonadati</taxon>
        <taxon>Pseudomonadota</taxon>
        <taxon>Betaproteobacteria</taxon>
        <taxon>Rhodocyclales</taxon>
        <taxon>Rhodocyclaceae</taxon>
        <taxon>Azospira</taxon>
    </lineage>
</organism>
<proteinExistence type="predicted"/>
<evidence type="ECO:0000313" key="2">
    <source>
        <dbReference type="EMBL" id="QRJ63176.1"/>
    </source>
</evidence>
<gene>
    <name evidence="2" type="ORF">IWH25_15700</name>
</gene>
<dbReference type="Proteomes" id="UP000663444">
    <property type="component" value="Chromosome"/>
</dbReference>
<dbReference type="RefSeq" id="WP_203386704.1">
    <property type="nucleotide sequence ID" value="NZ_CP064781.1"/>
</dbReference>
<keyword evidence="3" id="KW-1185">Reference proteome</keyword>
<dbReference type="KEGG" id="ares:IWH25_15700"/>
<name>A0A974SML1_9RHOO</name>
<sequence length="120" mass="13662">MLAPLEDRSILARAGDETRSGRRRGPRRPALHAELARLRALCERQQRQLEGYAAGLPIVELGRKLMELSEANRLLRGDALRAVKLARILELSRTECLRLHAERDALARELHRLRTAAVER</sequence>
<dbReference type="AlphaFoldDB" id="A0A974SML1"/>
<protein>
    <submittedName>
        <fullName evidence="2">Uncharacterized protein</fullName>
    </submittedName>
</protein>